<evidence type="ECO:0000313" key="2">
    <source>
        <dbReference type="EMBL" id="AMW05891.1"/>
    </source>
</evidence>
<evidence type="ECO:0008006" key="4">
    <source>
        <dbReference type="Google" id="ProtNLM"/>
    </source>
</evidence>
<gene>
    <name evidence="2" type="ORF">GEMMAAP_16005</name>
</gene>
<dbReference type="EMBL" id="CP011454">
    <property type="protein sequence ID" value="AMW05891.1"/>
    <property type="molecule type" value="Genomic_DNA"/>
</dbReference>
<keyword evidence="1" id="KW-1133">Transmembrane helix</keyword>
<dbReference type="PANTHER" id="PTHR15887">
    <property type="entry name" value="TRANSMEMBRANE PROTEIN 69"/>
    <property type="match status" value="1"/>
</dbReference>
<evidence type="ECO:0000313" key="3">
    <source>
        <dbReference type="Proteomes" id="UP000076404"/>
    </source>
</evidence>
<keyword evidence="1" id="KW-0812">Transmembrane</keyword>
<feature type="transmembrane region" description="Helical" evidence="1">
    <location>
        <begin position="6"/>
        <end position="25"/>
    </location>
</feature>
<dbReference type="PANTHER" id="PTHR15887:SF1">
    <property type="entry name" value="TRANSMEMBRANE PROTEIN 69"/>
    <property type="match status" value="1"/>
</dbReference>
<accession>A0A143BN54</accession>
<sequence>MPSRALWLICLSGLIPFLVCLALVYGRGEYAEAAKVVFLMYTGLTLSFLGGARWGAELVRAPDTPSLPRLILSAMPSIVGLMAMVPQVPLLAGYGMVVASSVLQLAWDRSASQSGLLPSWNGRIRTVMSVLGLLCTMAMIPALL</sequence>
<dbReference type="KEGG" id="gph:GEMMAAP_16005"/>
<feature type="transmembrane region" description="Helical" evidence="1">
    <location>
        <begin position="76"/>
        <end position="103"/>
    </location>
</feature>
<dbReference type="AlphaFoldDB" id="A0A143BN54"/>
<protein>
    <recommendedName>
        <fullName evidence="4">DUF3429 domain-containing protein</fullName>
    </recommendedName>
</protein>
<dbReference type="Pfam" id="PF11911">
    <property type="entry name" value="DUF3429"/>
    <property type="match status" value="1"/>
</dbReference>
<reference evidence="2 3" key="2">
    <citation type="journal article" date="2016" name="Environ. Microbiol. Rep.">
        <title>Metagenomic evidence for the presence of phototrophic Gemmatimonadetes bacteria in diverse environments.</title>
        <authorList>
            <person name="Zeng Y."/>
            <person name="Baumbach J."/>
            <person name="Barbosa E.G."/>
            <person name="Azevedo V."/>
            <person name="Zhang C."/>
            <person name="Koblizek M."/>
        </authorList>
    </citation>
    <scope>NUCLEOTIDE SEQUENCE [LARGE SCALE GENOMIC DNA]</scope>
    <source>
        <strain evidence="2 3">AP64</strain>
    </source>
</reference>
<feature type="transmembrane region" description="Helical" evidence="1">
    <location>
        <begin position="124"/>
        <end position="143"/>
    </location>
</feature>
<keyword evidence="1" id="KW-0472">Membrane</keyword>
<feature type="transmembrane region" description="Helical" evidence="1">
    <location>
        <begin position="37"/>
        <end position="56"/>
    </location>
</feature>
<dbReference type="STRING" id="1379270.GEMMAAP_16005"/>
<dbReference type="eggNOG" id="ENOG5033AJV">
    <property type="taxonomic scope" value="Bacteria"/>
</dbReference>
<dbReference type="InterPro" id="IPR021836">
    <property type="entry name" value="DUF3429"/>
</dbReference>
<reference evidence="2 3" key="1">
    <citation type="journal article" date="2014" name="Proc. Natl. Acad. Sci. U.S.A.">
        <title>Functional type 2 photosynthetic reaction centers found in the rare bacterial phylum Gemmatimonadetes.</title>
        <authorList>
            <person name="Zeng Y."/>
            <person name="Feng F."/>
            <person name="Medova H."/>
            <person name="Dean J."/>
            <person name="Koblizek M."/>
        </authorList>
    </citation>
    <scope>NUCLEOTIDE SEQUENCE [LARGE SCALE GENOMIC DNA]</scope>
    <source>
        <strain evidence="2 3">AP64</strain>
    </source>
</reference>
<keyword evidence="3" id="KW-1185">Reference proteome</keyword>
<name>A0A143BN54_9BACT</name>
<organism evidence="2 3">
    <name type="scientific">Gemmatimonas phototrophica</name>
    <dbReference type="NCBI Taxonomy" id="1379270"/>
    <lineage>
        <taxon>Bacteria</taxon>
        <taxon>Pseudomonadati</taxon>
        <taxon>Gemmatimonadota</taxon>
        <taxon>Gemmatimonadia</taxon>
        <taxon>Gemmatimonadales</taxon>
        <taxon>Gemmatimonadaceae</taxon>
        <taxon>Gemmatimonas</taxon>
    </lineage>
</organism>
<dbReference type="Proteomes" id="UP000076404">
    <property type="component" value="Chromosome"/>
</dbReference>
<proteinExistence type="predicted"/>
<evidence type="ECO:0000256" key="1">
    <source>
        <dbReference type="SAM" id="Phobius"/>
    </source>
</evidence>